<protein>
    <submittedName>
        <fullName evidence="1">Uncharacterized protein</fullName>
    </submittedName>
</protein>
<evidence type="ECO:0000313" key="1">
    <source>
        <dbReference type="EMBL" id="KAH9382651.1"/>
    </source>
</evidence>
<evidence type="ECO:0000313" key="2">
    <source>
        <dbReference type="Proteomes" id="UP000821853"/>
    </source>
</evidence>
<dbReference type="Gene3D" id="3.60.10.10">
    <property type="entry name" value="Endonuclease/exonuclease/phosphatase"/>
    <property type="match status" value="1"/>
</dbReference>
<dbReference type="InterPro" id="IPR036691">
    <property type="entry name" value="Endo/exonu/phosph_ase_sf"/>
</dbReference>
<name>A0A9J6H5Q3_HAELO</name>
<dbReference type="SUPFAM" id="SSF56219">
    <property type="entry name" value="DNase I-like"/>
    <property type="match status" value="1"/>
</dbReference>
<dbReference type="EMBL" id="JABSTR010000087">
    <property type="protein sequence ID" value="KAH9382651.1"/>
    <property type="molecule type" value="Genomic_DNA"/>
</dbReference>
<accession>A0A9J6H5Q3</accession>
<comment type="caution">
    <text evidence="1">The sequence shown here is derived from an EMBL/GenBank/DDBJ whole genome shotgun (WGS) entry which is preliminary data.</text>
</comment>
<dbReference type="VEuPathDB" id="VectorBase:HLOH_060700"/>
<dbReference type="AlphaFoldDB" id="A0A9J6H5Q3"/>
<keyword evidence="2" id="KW-1185">Reference proteome</keyword>
<gene>
    <name evidence="1" type="ORF">HPB48_023204</name>
</gene>
<sequence>MCQKLRHPSDINLALVPISLAQQLQPTAKFNMHSLHFLQTNLDHTRAATPHLVDFVEADHIDMAFLCVPYARGSTVLGEPPNWLRFLHLDTPRRIILIPLRKFDVFPHTVSPYVVALRLQNQKSSMLLIATYAAPSVPMDFILYRIDDVL</sequence>
<proteinExistence type="predicted"/>
<dbReference type="OrthoDB" id="6783211at2759"/>
<reference evidence="1 2" key="1">
    <citation type="journal article" date="2020" name="Cell">
        <title>Large-Scale Comparative Analyses of Tick Genomes Elucidate Their Genetic Diversity and Vector Capacities.</title>
        <authorList>
            <consortium name="Tick Genome and Microbiome Consortium (TIGMIC)"/>
            <person name="Jia N."/>
            <person name="Wang J."/>
            <person name="Shi W."/>
            <person name="Du L."/>
            <person name="Sun Y."/>
            <person name="Zhan W."/>
            <person name="Jiang J.F."/>
            <person name="Wang Q."/>
            <person name="Zhang B."/>
            <person name="Ji P."/>
            <person name="Bell-Sakyi L."/>
            <person name="Cui X.M."/>
            <person name="Yuan T.T."/>
            <person name="Jiang B.G."/>
            <person name="Yang W.F."/>
            <person name="Lam T.T."/>
            <person name="Chang Q.C."/>
            <person name="Ding S.J."/>
            <person name="Wang X.J."/>
            <person name="Zhu J.G."/>
            <person name="Ruan X.D."/>
            <person name="Zhao L."/>
            <person name="Wei J.T."/>
            <person name="Ye R.Z."/>
            <person name="Que T.C."/>
            <person name="Du C.H."/>
            <person name="Zhou Y.H."/>
            <person name="Cheng J.X."/>
            <person name="Dai P.F."/>
            <person name="Guo W.B."/>
            <person name="Han X.H."/>
            <person name="Huang E.J."/>
            <person name="Li L.F."/>
            <person name="Wei W."/>
            <person name="Gao Y.C."/>
            <person name="Liu J.Z."/>
            <person name="Shao H.Z."/>
            <person name="Wang X."/>
            <person name="Wang C.C."/>
            <person name="Yang T.C."/>
            <person name="Huo Q.B."/>
            <person name="Li W."/>
            <person name="Chen H.Y."/>
            <person name="Chen S.E."/>
            <person name="Zhou L.G."/>
            <person name="Ni X.B."/>
            <person name="Tian J.H."/>
            <person name="Sheng Y."/>
            <person name="Liu T."/>
            <person name="Pan Y.S."/>
            <person name="Xia L.Y."/>
            <person name="Li J."/>
            <person name="Zhao F."/>
            <person name="Cao W.C."/>
        </authorList>
    </citation>
    <scope>NUCLEOTIDE SEQUENCE [LARGE SCALE GENOMIC DNA]</scope>
    <source>
        <strain evidence="1">HaeL-2018</strain>
    </source>
</reference>
<organism evidence="1 2">
    <name type="scientific">Haemaphysalis longicornis</name>
    <name type="common">Bush tick</name>
    <dbReference type="NCBI Taxonomy" id="44386"/>
    <lineage>
        <taxon>Eukaryota</taxon>
        <taxon>Metazoa</taxon>
        <taxon>Ecdysozoa</taxon>
        <taxon>Arthropoda</taxon>
        <taxon>Chelicerata</taxon>
        <taxon>Arachnida</taxon>
        <taxon>Acari</taxon>
        <taxon>Parasitiformes</taxon>
        <taxon>Ixodida</taxon>
        <taxon>Ixodoidea</taxon>
        <taxon>Ixodidae</taxon>
        <taxon>Haemaphysalinae</taxon>
        <taxon>Haemaphysalis</taxon>
    </lineage>
</organism>
<dbReference type="Proteomes" id="UP000821853">
    <property type="component" value="Unassembled WGS sequence"/>
</dbReference>